<evidence type="ECO:0000259" key="3">
    <source>
        <dbReference type="PROSITE" id="PS50089"/>
    </source>
</evidence>
<dbReference type="PANTHER" id="PTHR47035:SF3">
    <property type="entry name" value="OS11G0150450 PROTEIN"/>
    <property type="match status" value="1"/>
</dbReference>
<dbReference type="InterPro" id="IPR053070">
    <property type="entry name" value="RING-type_E3_ubiquitin-ligase"/>
</dbReference>
<dbReference type="AlphaFoldDB" id="A0AA88RLQ3"/>
<dbReference type="GO" id="GO:0008270">
    <property type="term" value="F:zinc ion binding"/>
    <property type="evidence" value="ECO:0007669"/>
    <property type="project" value="UniProtKB-KW"/>
</dbReference>
<keyword evidence="1" id="KW-0862">Zinc</keyword>
<dbReference type="InterPro" id="IPR001841">
    <property type="entry name" value="Znf_RING"/>
</dbReference>
<dbReference type="Pfam" id="PF13639">
    <property type="entry name" value="zf-RING_2"/>
    <property type="match status" value="1"/>
</dbReference>
<evidence type="ECO:0000313" key="5">
    <source>
        <dbReference type="Proteomes" id="UP001187471"/>
    </source>
</evidence>
<dbReference type="Proteomes" id="UP001187471">
    <property type="component" value="Unassembled WGS sequence"/>
</dbReference>
<dbReference type="InterPro" id="IPR013083">
    <property type="entry name" value="Znf_RING/FYVE/PHD"/>
</dbReference>
<organism evidence="4 5">
    <name type="scientific">Escallonia rubra</name>
    <dbReference type="NCBI Taxonomy" id="112253"/>
    <lineage>
        <taxon>Eukaryota</taxon>
        <taxon>Viridiplantae</taxon>
        <taxon>Streptophyta</taxon>
        <taxon>Embryophyta</taxon>
        <taxon>Tracheophyta</taxon>
        <taxon>Spermatophyta</taxon>
        <taxon>Magnoliopsida</taxon>
        <taxon>eudicotyledons</taxon>
        <taxon>Gunneridae</taxon>
        <taxon>Pentapetalae</taxon>
        <taxon>asterids</taxon>
        <taxon>campanulids</taxon>
        <taxon>Escalloniales</taxon>
        <taxon>Escalloniaceae</taxon>
        <taxon>Escallonia</taxon>
    </lineage>
</organism>
<proteinExistence type="predicted"/>
<dbReference type="PANTHER" id="PTHR47035">
    <property type="entry name" value="OS11G0150450 PROTEIN"/>
    <property type="match status" value="1"/>
</dbReference>
<evidence type="ECO:0000256" key="2">
    <source>
        <dbReference type="SAM" id="MobiDB-lite"/>
    </source>
</evidence>
<gene>
    <name evidence="4" type="ORF">RJ640_014191</name>
</gene>
<feature type="region of interest" description="Disordered" evidence="2">
    <location>
        <begin position="97"/>
        <end position="156"/>
    </location>
</feature>
<name>A0AA88RLQ3_9ASTE</name>
<dbReference type="SMART" id="SM00184">
    <property type="entry name" value="RING"/>
    <property type="match status" value="1"/>
</dbReference>
<evidence type="ECO:0000313" key="4">
    <source>
        <dbReference type="EMBL" id="KAK2976360.1"/>
    </source>
</evidence>
<feature type="compositionally biased region" description="Basic and acidic residues" evidence="2">
    <location>
        <begin position="137"/>
        <end position="146"/>
    </location>
</feature>
<dbReference type="CDD" id="cd16461">
    <property type="entry name" value="RING-H2_EL5-like"/>
    <property type="match status" value="1"/>
</dbReference>
<feature type="domain" description="RING-type" evidence="3">
    <location>
        <begin position="17"/>
        <end position="59"/>
    </location>
</feature>
<dbReference type="PROSITE" id="PS50089">
    <property type="entry name" value="ZF_RING_2"/>
    <property type="match status" value="1"/>
</dbReference>
<dbReference type="SUPFAM" id="SSF57850">
    <property type="entry name" value="RING/U-box"/>
    <property type="match status" value="1"/>
</dbReference>
<keyword evidence="5" id="KW-1185">Reference proteome</keyword>
<dbReference type="EMBL" id="JAVXUO010002085">
    <property type="protein sequence ID" value="KAK2976360.1"/>
    <property type="molecule type" value="Genomic_DNA"/>
</dbReference>
<reference evidence="4" key="1">
    <citation type="submission" date="2022-12" db="EMBL/GenBank/DDBJ databases">
        <title>Draft genome assemblies for two species of Escallonia (Escalloniales).</title>
        <authorList>
            <person name="Chanderbali A."/>
            <person name="Dervinis C."/>
            <person name="Anghel I."/>
            <person name="Soltis D."/>
            <person name="Soltis P."/>
            <person name="Zapata F."/>
        </authorList>
    </citation>
    <scope>NUCLEOTIDE SEQUENCE</scope>
    <source>
        <strain evidence="4">UCBG92.1500</strain>
        <tissue evidence="4">Leaf</tissue>
    </source>
</reference>
<feature type="compositionally biased region" description="Basic and acidic residues" evidence="2">
    <location>
        <begin position="106"/>
        <end position="115"/>
    </location>
</feature>
<accession>A0AA88RLQ3</accession>
<comment type="caution">
    <text evidence="4">The sequence shown here is derived from an EMBL/GenBank/DDBJ whole genome shotgun (WGS) entry which is preliminary data.</text>
</comment>
<protein>
    <recommendedName>
        <fullName evidence="3">RING-type domain-containing protein</fullName>
    </recommendedName>
</protein>
<keyword evidence="1" id="KW-0479">Metal-binding</keyword>
<evidence type="ECO:0000256" key="1">
    <source>
        <dbReference type="PROSITE-ProRule" id="PRU00175"/>
    </source>
</evidence>
<dbReference type="Gene3D" id="3.30.40.10">
    <property type="entry name" value="Zinc/RING finger domain, C3HC4 (zinc finger)"/>
    <property type="match status" value="1"/>
</dbReference>
<keyword evidence="1" id="KW-0863">Zinc-finger</keyword>
<sequence>MVRKGEYEESKTEKHRCTVCLAEYHAEDTLRILPFCGHFFHATCIDIWLQQHSTCPVCRISLRELPENKRLMQPMFSSAVRSQYVMDALDGNSDHCLSTGRGLSSRGHENHRMEPIQEDQFPSEGDRAEAGECNSILHEDSQKDMGSKQVESPSDT</sequence>